<protein>
    <submittedName>
        <fullName evidence="2">Phosphotransferase family protein</fullName>
    </submittedName>
</protein>
<dbReference type="Pfam" id="PF01636">
    <property type="entry name" value="APH"/>
    <property type="match status" value="1"/>
</dbReference>
<sequence>MRRQPYNEIWETIGLDSRETKLRAGLSRFLDSHWRPGAEASELVHVPGGASRETWRFKARADGEDRGMILRIDPETSLIDTDRRTEYRAMEAAFKSGLPVPEALYLVEDLRWLDRPFSISAEVPGCQTSAEAFPPQHLGKIGQQKWTLLGQIAALDPIALGLGDVMPATSVGTCAMEQLDYWANVIDEDSLHPYPVAQAAIRWLRRHPPPPAQKLALVHGDFRSGNFLYLPDGEIRAILDWEMAHMGDPLEDLAWSLDPLWSWVTPGLAGRLLPHKEAVRHWEAGSGITLDIEAFRWWQVFAALKGLGIWISSSEDFHFGGSQTPILALAGWLMTDRHQQILVDYLSPSSPHRYLRDVK</sequence>
<organism evidence="2 3">
    <name type="scientific">Bradyrhizobium jicamae</name>
    <dbReference type="NCBI Taxonomy" id="280332"/>
    <lineage>
        <taxon>Bacteria</taxon>
        <taxon>Pseudomonadati</taxon>
        <taxon>Pseudomonadota</taxon>
        <taxon>Alphaproteobacteria</taxon>
        <taxon>Hyphomicrobiales</taxon>
        <taxon>Nitrobacteraceae</taxon>
        <taxon>Bradyrhizobium</taxon>
    </lineage>
</organism>
<dbReference type="Gene3D" id="3.90.1200.10">
    <property type="match status" value="1"/>
</dbReference>
<dbReference type="Proteomes" id="UP001315278">
    <property type="component" value="Unassembled WGS sequence"/>
</dbReference>
<reference evidence="3" key="1">
    <citation type="journal article" date="2021" name="ISME J.">
        <title>Evolutionary origin and ecological implication of a unique nif island in free-living Bradyrhizobium lineages.</title>
        <authorList>
            <person name="Tao J."/>
        </authorList>
    </citation>
    <scope>NUCLEOTIDE SEQUENCE [LARGE SCALE GENOMIC DNA]</scope>
    <source>
        <strain evidence="3">SZCCT0434</strain>
    </source>
</reference>
<dbReference type="InterPro" id="IPR051678">
    <property type="entry name" value="AGP_Transferase"/>
</dbReference>
<dbReference type="InterPro" id="IPR041726">
    <property type="entry name" value="ACAD10_11_N"/>
</dbReference>
<keyword evidence="3" id="KW-1185">Reference proteome</keyword>
<comment type="caution">
    <text evidence="2">The sequence shown here is derived from an EMBL/GenBank/DDBJ whole genome shotgun (WGS) entry which is preliminary data.</text>
</comment>
<dbReference type="EMBL" id="JAFCJH010000041">
    <property type="protein sequence ID" value="MBR0799646.1"/>
    <property type="molecule type" value="Genomic_DNA"/>
</dbReference>
<dbReference type="PANTHER" id="PTHR21310:SF57">
    <property type="entry name" value="BLR2944 PROTEIN"/>
    <property type="match status" value="1"/>
</dbReference>
<evidence type="ECO:0000313" key="3">
    <source>
        <dbReference type="Proteomes" id="UP001315278"/>
    </source>
</evidence>
<gene>
    <name evidence="2" type="ORF">JQ615_30170</name>
</gene>
<dbReference type="RefSeq" id="WP_212494384.1">
    <property type="nucleotide sequence ID" value="NZ_JAFCJH010000041.1"/>
</dbReference>
<dbReference type="InterPro" id="IPR002575">
    <property type="entry name" value="Aminoglycoside_PTrfase"/>
</dbReference>
<dbReference type="SUPFAM" id="SSF56112">
    <property type="entry name" value="Protein kinase-like (PK-like)"/>
    <property type="match status" value="1"/>
</dbReference>
<feature type="domain" description="Aminoglycoside phosphotransferase" evidence="1">
    <location>
        <begin position="46"/>
        <end position="272"/>
    </location>
</feature>
<evidence type="ECO:0000259" key="1">
    <source>
        <dbReference type="Pfam" id="PF01636"/>
    </source>
</evidence>
<dbReference type="PANTHER" id="PTHR21310">
    <property type="entry name" value="AMINOGLYCOSIDE PHOSPHOTRANSFERASE-RELATED-RELATED"/>
    <property type="match status" value="1"/>
</dbReference>
<evidence type="ECO:0000313" key="2">
    <source>
        <dbReference type="EMBL" id="MBR0799646.1"/>
    </source>
</evidence>
<accession>A0ABS5FSC3</accession>
<dbReference type="Gene3D" id="3.30.200.20">
    <property type="entry name" value="Phosphorylase Kinase, domain 1"/>
    <property type="match status" value="1"/>
</dbReference>
<name>A0ABS5FSC3_9BRAD</name>
<proteinExistence type="predicted"/>
<dbReference type="InterPro" id="IPR011009">
    <property type="entry name" value="Kinase-like_dom_sf"/>
</dbReference>
<dbReference type="CDD" id="cd05154">
    <property type="entry name" value="ACAD10_11_N-like"/>
    <property type="match status" value="1"/>
</dbReference>